<protein>
    <submittedName>
        <fullName evidence="3">Proline-rich receptor-like protein kinase PERK8</fullName>
    </submittedName>
</protein>
<dbReference type="GeneID" id="106008530"/>
<sequence>MRLSAQTRTVPPRLPLRARCFREQGWRGAGPPAREAQSPEVPGLFVPLRLEQLPSPQSPPPAVPAFVLSPPPPHSSSSRPLAPRALPAPPPSPGSLRRTRGTPAAGRSPAHAHSRRLSRGRLRPRTAARAPGCQGDGGGRSGNPGKTPLVLPPLPPLREPHSGLSRFPRPASTAHCGGRGFPGPAGEGGDRWGSAHAPRFSRSGARGGSPGAGDPQP</sequence>
<evidence type="ECO:0000256" key="1">
    <source>
        <dbReference type="SAM" id="MobiDB-lite"/>
    </source>
</evidence>
<evidence type="ECO:0000313" key="3">
    <source>
        <dbReference type="RefSeq" id="XP_012924111.1"/>
    </source>
</evidence>
<dbReference type="Proteomes" id="UP000694906">
    <property type="component" value="Unplaced"/>
</dbReference>
<accession>A0AAX6QRW9</accession>
<feature type="compositionally biased region" description="Pro residues" evidence="1">
    <location>
        <begin position="56"/>
        <end position="74"/>
    </location>
</feature>
<organism evidence="2 3">
    <name type="scientific">Heterocephalus glaber</name>
    <name type="common">Naked mole rat</name>
    <dbReference type="NCBI Taxonomy" id="10181"/>
    <lineage>
        <taxon>Eukaryota</taxon>
        <taxon>Metazoa</taxon>
        <taxon>Chordata</taxon>
        <taxon>Craniata</taxon>
        <taxon>Vertebrata</taxon>
        <taxon>Euteleostomi</taxon>
        <taxon>Mammalia</taxon>
        <taxon>Eutheria</taxon>
        <taxon>Euarchontoglires</taxon>
        <taxon>Glires</taxon>
        <taxon>Rodentia</taxon>
        <taxon>Hystricomorpha</taxon>
        <taxon>Bathyergidae</taxon>
        <taxon>Heterocephalus</taxon>
    </lineage>
</organism>
<evidence type="ECO:0000313" key="2">
    <source>
        <dbReference type="Proteomes" id="UP000694906"/>
    </source>
</evidence>
<dbReference type="KEGG" id="hgl:106008530"/>
<feature type="compositionally biased region" description="Gly residues" evidence="1">
    <location>
        <begin position="177"/>
        <end position="187"/>
    </location>
</feature>
<proteinExistence type="predicted"/>
<dbReference type="AlphaFoldDB" id="A0AAX6QRW9"/>
<feature type="compositionally biased region" description="Basic residues" evidence="1">
    <location>
        <begin position="110"/>
        <end position="126"/>
    </location>
</feature>
<gene>
    <name evidence="3" type="primary">LOC106008530</name>
</gene>
<keyword evidence="2" id="KW-1185">Reference proteome</keyword>
<feature type="compositionally biased region" description="Low complexity" evidence="1">
    <location>
        <begin position="75"/>
        <end position="85"/>
    </location>
</feature>
<feature type="region of interest" description="Disordered" evidence="1">
    <location>
        <begin position="1"/>
        <end position="217"/>
    </location>
</feature>
<reference evidence="3" key="1">
    <citation type="submission" date="2025-08" db="UniProtKB">
        <authorList>
            <consortium name="RefSeq"/>
        </authorList>
    </citation>
    <scope>IDENTIFICATION</scope>
</reference>
<name>A0AAX6QRW9_HETGA</name>
<dbReference type="RefSeq" id="XP_012924111.1">
    <property type="nucleotide sequence ID" value="XM_013068657.1"/>
</dbReference>